<sequence>MVRIVRVKEVARRAVAALPVIALASTGVALAAGAAPWSPASAAGVPDEAMTGGASPLYPAAGPPPAPMQLPPVYSTFTDPFPSVPVPAAAAAAARAVASLAPVRIDANGIPAPALAAYGRAADLLGSLDPACGLDWALLGAIGRVESNHARFGGNALDAAGIARPGIIGIPLDGRAGTARITDTDAGRWDRDGVYDRAVGPMQFIPGTWRMAGRDGDGDGAVDPQSMADSAAAAGVYLCSGDGDLRDPGDARAAVLRYNQSDDYARSVLAIAEAYRSGATVVPMGAVPAARPAAGSGTQTPDGSGFGWGGGSEPAPRPTPTSDRPATEPTSEPTARPSGTSSRTAEDPAPAPGPSSPAPVRPLPSQVVPTTVPLPTMPASPSETPLPESSLDVEELLALPRLPALLGDPAGLVRVLDPSTDEVVCLLEEAVVTCP</sequence>
<feature type="compositionally biased region" description="Low complexity" evidence="1">
    <location>
        <begin position="363"/>
        <end position="390"/>
    </location>
</feature>
<reference evidence="3 4" key="1">
    <citation type="submission" date="2022-11" db="EMBL/GenBank/DDBJ databases">
        <title>Anaerobic phenanthrene biodegradation by a DNRA strain PheN6.</title>
        <authorList>
            <person name="Zhang Z."/>
        </authorList>
    </citation>
    <scope>NUCLEOTIDE SEQUENCE [LARGE SCALE GENOMIC DNA]</scope>
    <source>
        <strain evidence="3 4">PheN6</strain>
    </source>
</reference>
<dbReference type="InterPro" id="IPR023346">
    <property type="entry name" value="Lysozyme-like_dom_sf"/>
</dbReference>
<feature type="compositionally biased region" description="Pro residues" evidence="1">
    <location>
        <begin position="349"/>
        <end position="362"/>
    </location>
</feature>
<dbReference type="RefSeq" id="WP_272463840.1">
    <property type="nucleotide sequence ID" value="NZ_JAPFQL010000129.1"/>
</dbReference>
<evidence type="ECO:0000313" key="3">
    <source>
        <dbReference type="EMBL" id="MDC5699284.1"/>
    </source>
</evidence>
<evidence type="ECO:0000313" key="4">
    <source>
        <dbReference type="Proteomes" id="UP001150259"/>
    </source>
</evidence>
<name>A0ABT5GM17_9MICO</name>
<dbReference type="CDD" id="cd13399">
    <property type="entry name" value="Slt35-like"/>
    <property type="match status" value="1"/>
</dbReference>
<dbReference type="EMBL" id="JAPFQL010000129">
    <property type="protein sequence ID" value="MDC5699284.1"/>
    <property type="molecule type" value="Genomic_DNA"/>
</dbReference>
<feature type="compositionally biased region" description="Polar residues" evidence="1">
    <location>
        <begin position="320"/>
        <end position="343"/>
    </location>
</feature>
<protein>
    <submittedName>
        <fullName evidence="3">Lytic murein transglycosylase</fullName>
        <ecNumber evidence="3">2.4.-.-</ecNumber>
    </submittedName>
</protein>
<feature type="chain" id="PRO_5046626965" evidence="2">
    <location>
        <begin position="32"/>
        <end position="435"/>
    </location>
</feature>
<dbReference type="Gene3D" id="1.10.530.10">
    <property type="match status" value="1"/>
</dbReference>
<accession>A0ABT5GM17</accession>
<dbReference type="EC" id="2.4.-.-" evidence="3"/>
<dbReference type="SUPFAM" id="SSF53955">
    <property type="entry name" value="Lysozyme-like"/>
    <property type="match status" value="1"/>
</dbReference>
<dbReference type="Proteomes" id="UP001150259">
    <property type="component" value="Unassembled WGS sequence"/>
</dbReference>
<dbReference type="PANTHER" id="PTHR30163:SF8">
    <property type="entry name" value="LYTIC MUREIN TRANSGLYCOSYLASE"/>
    <property type="match status" value="1"/>
</dbReference>
<keyword evidence="3" id="KW-0808">Transferase</keyword>
<dbReference type="InterPro" id="IPR043426">
    <property type="entry name" value="MltB-like"/>
</dbReference>
<dbReference type="GO" id="GO:0016757">
    <property type="term" value="F:glycosyltransferase activity"/>
    <property type="evidence" value="ECO:0007669"/>
    <property type="project" value="UniProtKB-KW"/>
</dbReference>
<proteinExistence type="predicted"/>
<feature type="signal peptide" evidence="2">
    <location>
        <begin position="1"/>
        <end position="31"/>
    </location>
</feature>
<evidence type="ECO:0000256" key="1">
    <source>
        <dbReference type="SAM" id="MobiDB-lite"/>
    </source>
</evidence>
<keyword evidence="3" id="KW-0328">Glycosyltransferase</keyword>
<keyword evidence="2" id="KW-0732">Signal</keyword>
<keyword evidence="4" id="KW-1185">Reference proteome</keyword>
<organism evidence="3 4">
    <name type="scientific">Intrasporangium calvum</name>
    <dbReference type="NCBI Taxonomy" id="53358"/>
    <lineage>
        <taxon>Bacteria</taxon>
        <taxon>Bacillati</taxon>
        <taxon>Actinomycetota</taxon>
        <taxon>Actinomycetes</taxon>
        <taxon>Micrococcales</taxon>
        <taxon>Intrasporangiaceae</taxon>
        <taxon>Intrasporangium</taxon>
    </lineage>
</organism>
<feature type="region of interest" description="Disordered" evidence="1">
    <location>
        <begin position="290"/>
        <end position="390"/>
    </location>
</feature>
<comment type="caution">
    <text evidence="3">The sequence shown here is derived from an EMBL/GenBank/DDBJ whole genome shotgun (WGS) entry which is preliminary data.</text>
</comment>
<evidence type="ECO:0000256" key="2">
    <source>
        <dbReference type="SAM" id="SignalP"/>
    </source>
</evidence>
<gene>
    <name evidence="3" type="ORF">OO014_18710</name>
</gene>
<dbReference type="PANTHER" id="PTHR30163">
    <property type="entry name" value="MEMBRANE-BOUND LYTIC MUREIN TRANSGLYCOSYLASE B"/>
    <property type="match status" value="1"/>
</dbReference>